<proteinExistence type="inferred from homology"/>
<dbReference type="EMBL" id="JAZHXI010000014">
    <property type="protein sequence ID" value="KAL2063838.1"/>
    <property type="molecule type" value="Genomic_DNA"/>
</dbReference>
<dbReference type="InterPro" id="IPR036574">
    <property type="entry name" value="Scorpion_toxin-like_sf"/>
</dbReference>
<comment type="caution">
    <text evidence="3">The sequence shown here is derived from an EMBL/GenBank/DDBJ whole genome shotgun (WGS) entry which is preliminary data.</text>
</comment>
<evidence type="ECO:0008006" key="5">
    <source>
        <dbReference type="Google" id="ProtNLM"/>
    </source>
</evidence>
<feature type="chain" id="PRO_5045871099" description="Invertebrate defensins family profile domain-containing protein" evidence="2">
    <location>
        <begin position="21"/>
        <end position="62"/>
    </location>
</feature>
<accession>A0ABR4C1L9</accession>
<name>A0ABR4C1L9_9HELO</name>
<gene>
    <name evidence="3" type="ORF">VTL71DRAFT_4332</name>
</gene>
<evidence type="ECO:0000256" key="2">
    <source>
        <dbReference type="SAM" id="SignalP"/>
    </source>
</evidence>
<dbReference type="Gene3D" id="3.30.30.10">
    <property type="entry name" value="Knottin, scorpion toxin-like"/>
    <property type="match status" value="1"/>
</dbReference>
<organism evidence="3 4">
    <name type="scientific">Oculimacula yallundae</name>
    <dbReference type="NCBI Taxonomy" id="86028"/>
    <lineage>
        <taxon>Eukaryota</taxon>
        <taxon>Fungi</taxon>
        <taxon>Dikarya</taxon>
        <taxon>Ascomycota</taxon>
        <taxon>Pezizomycotina</taxon>
        <taxon>Leotiomycetes</taxon>
        <taxon>Helotiales</taxon>
        <taxon>Ploettnerulaceae</taxon>
        <taxon>Oculimacula</taxon>
    </lineage>
</organism>
<evidence type="ECO:0000313" key="4">
    <source>
        <dbReference type="Proteomes" id="UP001595075"/>
    </source>
</evidence>
<evidence type="ECO:0000256" key="1">
    <source>
        <dbReference type="ARBA" id="ARBA00007085"/>
    </source>
</evidence>
<sequence>MKVTSLLWIVFVAVGTTAVAVPEDKRSPVPQRSCDNRACATGCAHQGKAGGTCLSNGMCSCS</sequence>
<comment type="similarity">
    <text evidence="1">Belongs to the invertebrate defensin family.</text>
</comment>
<protein>
    <recommendedName>
        <fullName evidence="5">Invertebrate defensins family profile domain-containing protein</fullName>
    </recommendedName>
</protein>
<keyword evidence="4" id="KW-1185">Reference proteome</keyword>
<dbReference type="Proteomes" id="UP001595075">
    <property type="component" value="Unassembled WGS sequence"/>
</dbReference>
<keyword evidence="2" id="KW-0732">Signal</keyword>
<feature type="signal peptide" evidence="2">
    <location>
        <begin position="1"/>
        <end position="20"/>
    </location>
</feature>
<reference evidence="3 4" key="1">
    <citation type="journal article" date="2024" name="Commun. Biol.">
        <title>Comparative genomic analysis of thermophilic fungi reveals convergent evolutionary adaptations and gene losses.</title>
        <authorList>
            <person name="Steindorff A.S."/>
            <person name="Aguilar-Pontes M.V."/>
            <person name="Robinson A.J."/>
            <person name="Andreopoulos B."/>
            <person name="LaButti K."/>
            <person name="Kuo A."/>
            <person name="Mondo S."/>
            <person name="Riley R."/>
            <person name="Otillar R."/>
            <person name="Haridas S."/>
            <person name="Lipzen A."/>
            <person name="Grimwood J."/>
            <person name="Schmutz J."/>
            <person name="Clum A."/>
            <person name="Reid I.D."/>
            <person name="Moisan M.C."/>
            <person name="Butler G."/>
            <person name="Nguyen T.T.M."/>
            <person name="Dewar K."/>
            <person name="Conant G."/>
            <person name="Drula E."/>
            <person name="Henrissat B."/>
            <person name="Hansel C."/>
            <person name="Singer S."/>
            <person name="Hutchinson M.I."/>
            <person name="de Vries R.P."/>
            <person name="Natvig D.O."/>
            <person name="Powell A.J."/>
            <person name="Tsang A."/>
            <person name="Grigoriev I.V."/>
        </authorList>
    </citation>
    <scope>NUCLEOTIDE SEQUENCE [LARGE SCALE GENOMIC DNA]</scope>
    <source>
        <strain evidence="3 4">CBS 494.80</strain>
    </source>
</reference>
<evidence type="ECO:0000313" key="3">
    <source>
        <dbReference type="EMBL" id="KAL2063838.1"/>
    </source>
</evidence>